<feature type="region of interest" description="Disordered" evidence="4">
    <location>
        <begin position="564"/>
        <end position="595"/>
    </location>
</feature>
<dbReference type="InterPro" id="IPR019775">
    <property type="entry name" value="WD40_repeat_CS"/>
</dbReference>
<dbReference type="PROSITE" id="PS50082">
    <property type="entry name" value="WD_REPEATS_2"/>
    <property type="match status" value="2"/>
</dbReference>
<feature type="compositionally biased region" description="Basic and acidic residues" evidence="4">
    <location>
        <begin position="138"/>
        <end position="148"/>
    </location>
</feature>
<dbReference type="Pfam" id="PF00400">
    <property type="entry name" value="WD40"/>
    <property type="match status" value="2"/>
</dbReference>
<dbReference type="SUPFAM" id="SSF82171">
    <property type="entry name" value="DPP6 N-terminal domain-like"/>
    <property type="match status" value="1"/>
</dbReference>
<keyword evidence="1 3" id="KW-0853">WD repeat</keyword>
<evidence type="ECO:0000256" key="2">
    <source>
        <dbReference type="ARBA" id="ARBA00022737"/>
    </source>
</evidence>
<dbReference type="InterPro" id="IPR049052">
    <property type="entry name" value="nSTAND1"/>
</dbReference>
<evidence type="ECO:0000256" key="3">
    <source>
        <dbReference type="PROSITE-ProRule" id="PRU00221"/>
    </source>
</evidence>
<dbReference type="Proteomes" id="UP001589700">
    <property type="component" value="Unassembled WGS sequence"/>
</dbReference>
<dbReference type="InterPro" id="IPR015943">
    <property type="entry name" value="WD40/YVTN_repeat-like_dom_sf"/>
</dbReference>
<feature type="compositionally biased region" description="Low complexity" evidence="4">
    <location>
        <begin position="159"/>
        <end position="179"/>
    </location>
</feature>
<comment type="caution">
    <text evidence="6">The sequence shown here is derived from an EMBL/GenBank/DDBJ whole genome shotgun (WGS) entry which is preliminary data.</text>
</comment>
<feature type="compositionally biased region" description="Polar residues" evidence="4">
    <location>
        <begin position="125"/>
        <end position="136"/>
    </location>
</feature>
<dbReference type="InterPro" id="IPR001680">
    <property type="entry name" value="WD40_rpt"/>
</dbReference>
<dbReference type="SUPFAM" id="SSF50978">
    <property type="entry name" value="WD40 repeat-like"/>
    <property type="match status" value="1"/>
</dbReference>
<feature type="region of interest" description="Disordered" evidence="4">
    <location>
        <begin position="99"/>
        <end position="193"/>
    </location>
</feature>
<dbReference type="PANTHER" id="PTHR22847">
    <property type="entry name" value="WD40 REPEAT PROTEIN"/>
    <property type="match status" value="1"/>
</dbReference>
<feature type="compositionally biased region" description="Basic residues" evidence="4">
    <location>
        <begin position="99"/>
        <end position="111"/>
    </location>
</feature>
<evidence type="ECO:0000256" key="1">
    <source>
        <dbReference type="ARBA" id="ARBA00022574"/>
    </source>
</evidence>
<dbReference type="SUPFAM" id="SSF52540">
    <property type="entry name" value="P-loop containing nucleoside triphosphate hydrolases"/>
    <property type="match status" value="1"/>
</dbReference>
<sequence length="1385" mass="145774">MTISENDGLSPESESVLSQVRTREEFGAALTELRIEAGLSVRDVVRLVPSLSLGTASGWFSGQHVPTRSSEKTVIDVLTLLGAADNTAEWLSVVERVRARPGPRRPARRSRTAPPTGPAAHTGPDETNGTAPSSSRFAGRESAPRNEADLPGADPLLPVAPGRAATTPGPAGNTNGPAGHTEGLSNGVPDPDIDSPYVGLRPYLTSEAGLFHGRSAEVESIIERLSAPRTRPLVVVGASGAGKSSLLAAGVAPRWSADGTPVTILRPDDLTDAHTSVPGLLVVDQLEELWADGVDRLRRARLLSQLGRRTAAGLATVVALRADFFQAALAEPMLRAAVDDQVVIGTPDRDALAEIIIEPARSLGYTVEPSLVTLLLDAVAPPDPGADERSLLPLLSYVLLVCWERSRRRRITVADYFEAGGIEGVVRDSAETIYLSLGRDGQLACRSLFLQMVDVSSARTVRRHAPLAEMPEGLLVVATYFARAGLLTLDGTTVSPTHEVLFSSWPRLVGWIDADREGLRVLARLRSDAADWEASGRDDAALPTASATADYLRWSGARRLDDDQEIFDDDDNGSNSALAGTHREDVPIDSPESIDPNVDASPPGLPLTPSECQFLRAARDHHEGVARRDRFRIRTLTALAASLAVVTILALVASVLALLATDDARETRDIALSRSGAVSSTTALTADPALGRALALAAYRIHPTTQARSALLNTSRTDIPLRFEAAAGTGRVEPLSGTEWFASVSSDGVLRLFRDQDPAAGAELTLGTGERHELYGADLAPSGSVLAAVGQGGVYLIDVRDPSAPVALATLGDGAGPFHSVAFSPDGSTLAAGNGDGHVLRWSLSPRNGLTLPTDETPVIARPDPGGEPGKSVEALAWLPDSSTLLVANRTLGVKTLLDAGARGEAERGPTLSTGETAVPLALDVSRDGKVIAAGTTGRAVHRWKVDDDTTADAADTMSDAEPLTRLDGWNAYVSDVDFNDEGMLAAAGSDERLRVYDEDGALLSEMPASQVATGIRFTDENHLVTYSVDGLVRYWQLDRLGAASESNSIFQTASSADRATGVLGVTASELHYTIVDTSGSIPRETGRVVPDSGTRFSGSVAMSPDGRVVYAGLADGGIQVFTAPFGPATESAASMPVVSGVVVASPLSPDGRTLAVCSDIATEVGIIDVSSPTRPRLLDTVSLPDPCVVAEFSADSQHLVVPTLGPETVIIDTSEPENSSVAHRLTTGIGASPSAGYAHHSPLLATSGGDETIRIWNVEDQTAPVELASLPAPPGEIYWTAFSADDARLLITSSNGQVTVVDVSDPTAPERWAVLGATTDPLLYQGRSASPDGQLLAVGVEGAMWMWELEPDDVEDETCAGGLQLTPEEWVRYFPDTEPFDLCE</sequence>
<keyword evidence="2" id="KW-0677">Repeat</keyword>
<feature type="domain" description="Novel STAND NTPase 1" evidence="5">
    <location>
        <begin position="278"/>
        <end position="539"/>
    </location>
</feature>
<dbReference type="PANTHER" id="PTHR22847:SF637">
    <property type="entry name" value="WD REPEAT DOMAIN 5B"/>
    <property type="match status" value="1"/>
</dbReference>
<reference evidence="6 7" key="1">
    <citation type="submission" date="2024-09" db="EMBL/GenBank/DDBJ databases">
        <authorList>
            <person name="Sun Q."/>
            <person name="Mori K."/>
        </authorList>
    </citation>
    <scope>NUCLEOTIDE SEQUENCE [LARGE SCALE GENOMIC DNA]</scope>
    <source>
        <strain evidence="6 7">CCM 7659</strain>
    </source>
</reference>
<feature type="domain" description="Novel STAND NTPase 1" evidence="5">
    <location>
        <begin position="196"/>
        <end position="267"/>
    </location>
</feature>
<feature type="repeat" description="WD" evidence="3">
    <location>
        <begin position="1244"/>
        <end position="1267"/>
    </location>
</feature>
<name>A0ABV5JLX6_9ACTN</name>
<evidence type="ECO:0000256" key="4">
    <source>
        <dbReference type="SAM" id="MobiDB-lite"/>
    </source>
</evidence>
<feature type="repeat" description="WD" evidence="3">
    <location>
        <begin position="811"/>
        <end position="852"/>
    </location>
</feature>
<accession>A0ABV5JLX6</accession>
<dbReference type="Gene3D" id="2.130.10.10">
    <property type="entry name" value="YVTN repeat-like/Quinoprotein amine dehydrogenase"/>
    <property type="match status" value="4"/>
</dbReference>
<organism evidence="6 7">
    <name type="scientific">Dietzia aerolata</name>
    <dbReference type="NCBI Taxonomy" id="595984"/>
    <lineage>
        <taxon>Bacteria</taxon>
        <taxon>Bacillati</taxon>
        <taxon>Actinomycetota</taxon>
        <taxon>Actinomycetes</taxon>
        <taxon>Mycobacteriales</taxon>
        <taxon>Dietziaceae</taxon>
        <taxon>Dietzia</taxon>
    </lineage>
</organism>
<dbReference type="InterPro" id="IPR036322">
    <property type="entry name" value="WD40_repeat_dom_sf"/>
</dbReference>
<evidence type="ECO:0000259" key="5">
    <source>
        <dbReference type="Pfam" id="PF20703"/>
    </source>
</evidence>
<dbReference type="RefSeq" id="WP_182632473.1">
    <property type="nucleotide sequence ID" value="NZ_JAALDM010000148.1"/>
</dbReference>
<dbReference type="SMART" id="SM00320">
    <property type="entry name" value="WD40"/>
    <property type="match status" value="9"/>
</dbReference>
<proteinExistence type="predicted"/>
<dbReference type="EMBL" id="JBHMDY010000002">
    <property type="protein sequence ID" value="MFB9258726.1"/>
    <property type="molecule type" value="Genomic_DNA"/>
</dbReference>
<dbReference type="Pfam" id="PF20703">
    <property type="entry name" value="nSTAND1"/>
    <property type="match status" value="2"/>
</dbReference>
<feature type="compositionally biased region" description="Low complexity" evidence="4">
    <location>
        <begin position="112"/>
        <end position="122"/>
    </location>
</feature>
<keyword evidence="7" id="KW-1185">Reference proteome</keyword>
<protein>
    <recommendedName>
        <fullName evidence="5">Novel STAND NTPase 1 domain-containing protein</fullName>
    </recommendedName>
</protein>
<gene>
    <name evidence="6" type="ORF">ACFFVD_02825</name>
</gene>
<evidence type="ECO:0000313" key="6">
    <source>
        <dbReference type="EMBL" id="MFB9258726.1"/>
    </source>
</evidence>
<dbReference type="PROSITE" id="PS00678">
    <property type="entry name" value="WD_REPEATS_1"/>
    <property type="match status" value="1"/>
</dbReference>
<evidence type="ECO:0000313" key="7">
    <source>
        <dbReference type="Proteomes" id="UP001589700"/>
    </source>
</evidence>
<dbReference type="InterPro" id="IPR027417">
    <property type="entry name" value="P-loop_NTPase"/>
</dbReference>